<proteinExistence type="inferred from homology"/>
<dbReference type="Pfam" id="PF14322">
    <property type="entry name" value="SusD-like_3"/>
    <property type="match status" value="1"/>
</dbReference>
<accession>A0ABT0C4X6</accession>
<evidence type="ECO:0000256" key="1">
    <source>
        <dbReference type="ARBA" id="ARBA00004442"/>
    </source>
</evidence>
<dbReference type="Proteomes" id="UP001165444">
    <property type="component" value="Unassembled WGS sequence"/>
</dbReference>
<evidence type="ECO:0000256" key="6">
    <source>
        <dbReference type="SAM" id="SignalP"/>
    </source>
</evidence>
<dbReference type="Pfam" id="PF07980">
    <property type="entry name" value="SusD_RagB"/>
    <property type="match status" value="1"/>
</dbReference>
<evidence type="ECO:0000313" key="10">
    <source>
        <dbReference type="Proteomes" id="UP001165444"/>
    </source>
</evidence>
<dbReference type="InterPro" id="IPR011990">
    <property type="entry name" value="TPR-like_helical_dom_sf"/>
</dbReference>
<keyword evidence="4" id="KW-0472">Membrane</keyword>
<sequence length="661" mass="75691">MKLTKIGMMVIATAALLFNSSCNFLNVDDYFVDTFSYDSIFVNKINLNKYLWNIPTQFDDEGGIWGSNKTPGVCASGEAVVQWETGEYPGLLFALDRVTPDKLENFGDVWPRMYKIIRRCNTLLANIDKCQDLTTLEEREVLGYTYFMRAYAYYNLLVDYGPVVLMGDDLLETNETPEYYNRPRATFDESVDYICSEFEKAAQYMPLTVTVSQFGRPTRGAAYGLVARLRLMQASPSFNGGASARRYFADWKRSTDGVNYVSQEYDEKKWAIAAHAAKRVIDMGIYELHTVKRDTSTAELPKNVPDAPFPEGAGDIDPYKSYKDMFSGEAIAFKNPEFVWGRNSSQVVNYTKHSFPVLLLGGWNGMAVPQKFVDAYYMEDGRDIHESSVEYPYSETGFTTEAKNRSGYQQQSGIFNMYNNREWRFYANIGFSGCFWPCSSTSENNRKNKTVTYGLDGSAGKTQTDGNLQNYPITGYVTKKYIHKDDAWAGNDSERLNKAFGIIRYAEILLSYVEALNHLSGSQTVMDGENTYTYSRNEAEMAKYFNMIRYRVGLPGLTASQLSNPDVLEDVIEREWMVEFFHENRYYYNIRRWGTMEDCAREPIIGMNTEAKEKEGFYTRTTVTHPVARYRSADKKLIFLPISRNEIRKVPMMDQNPGWGN</sequence>
<feature type="chain" id="PRO_5046393309" evidence="6">
    <location>
        <begin position="26"/>
        <end position="661"/>
    </location>
</feature>
<gene>
    <name evidence="9" type="ORF">MUN53_15825</name>
</gene>
<evidence type="ECO:0000313" key="9">
    <source>
        <dbReference type="EMBL" id="MCJ2382059.1"/>
    </source>
</evidence>
<dbReference type="SUPFAM" id="SSF48452">
    <property type="entry name" value="TPR-like"/>
    <property type="match status" value="1"/>
</dbReference>
<comment type="subcellular location">
    <subcellularLocation>
        <location evidence="1">Cell outer membrane</location>
    </subcellularLocation>
</comment>
<comment type="caution">
    <text evidence="9">The sequence shown here is derived from an EMBL/GenBank/DDBJ whole genome shotgun (WGS) entry which is preliminary data.</text>
</comment>
<keyword evidence="10" id="KW-1185">Reference proteome</keyword>
<evidence type="ECO:0000256" key="2">
    <source>
        <dbReference type="ARBA" id="ARBA00006275"/>
    </source>
</evidence>
<feature type="signal peptide" evidence="6">
    <location>
        <begin position="1"/>
        <end position="25"/>
    </location>
</feature>
<dbReference type="EMBL" id="JAKZMM010000054">
    <property type="protein sequence ID" value="MCJ2382059.1"/>
    <property type="molecule type" value="Genomic_DNA"/>
</dbReference>
<evidence type="ECO:0000256" key="3">
    <source>
        <dbReference type="ARBA" id="ARBA00022729"/>
    </source>
</evidence>
<dbReference type="Gene3D" id="1.25.40.390">
    <property type="match status" value="1"/>
</dbReference>
<organism evidence="9 10">
    <name type="scientific">Parabacteroides faecalis</name>
    <dbReference type="NCBI Taxonomy" id="2924040"/>
    <lineage>
        <taxon>Bacteria</taxon>
        <taxon>Pseudomonadati</taxon>
        <taxon>Bacteroidota</taxon>
        <taxon>Bacteroidia</taxon>
        <taxon>Bacteroidales</taxon>
        <taxon>Tannerellaceae</taxon>
        <taxon>Parabacteroides</taxon>
    </lineage>
</organism>
<evidence type="ECO:0000259" key="8">
    <source>
        <dbReference type="Pfam" id="PF14322"/>
    </source>
</evidence>
<reference evidence="9 10" key="1">
    <citation type="submission" date="2022-03" db="EMBL/GenBank/DDBJ databases">
        <title>Parabacteroides sp. nov. isolated from swine feces.</title>
        <authorList>
            <person name="Bak J.E."/>
        </authorList>
    </citation>
    <scope>NUCLEOTIDE SEQUENCE [LARGE SCALE GENOMIC DNA]</scope>
    <source>
        <strain evidence="9 10">AGMB00274</strain>
    </source>
</reference>
<dbReference type="InterPro" id="IPR012944">
    <property type="entry name" value="SusD_RagB_dom"/>
</dbReference>
<protein>
    <submittedName>
        <fullName evidence="9">RagB/SusD family nutrient uptake outer membrane protein</fullName>
    </submittedName>
</protein>
<keyword evidence="3 6" id="KW-0732">Signal</keyword>
<feature type="domain" description="SusD-like N-terminal" evidence="8">
    <location>
        <begin position="96"/>
        <end position="231"/>
    </location>
</feature>
<feature type="domain" description="RagB/SusD" evidence="7">
    <location>
        <begin position="336"/>
        <end position="659"/>
    </location>
</feature>
<comment type="similarity">
    <text evidence="2">Belongs to the SusD family.</text>
</comment>
<evidence type="ECO:0000256" key="4">
    <source>
        <dbReference type="ARBA" id="ARBA00023136"/>
    </source>
</evidence>
<name>A0ABT0C4X6_9BACT</name>
<dbReference type="InterPro" id="IPR033985">
    <property type="entry name" value="SusD-like_N"/>
</dbReference>
<evidence type="ECO:0000256" key="5">
    <source>
        <dbReference type="ARBA" id="ARBA00023237"/>
    </source>
</evidence>
<keyword evidence="5" id="KW-0998">Cell outer membrane</keyword>
<evidence type="ECO:0000259" key="7">
    <source>
        <dbReference type="Pfam" id="PF07980"/>
    </source>
</evidence>
<dbReference type="RefSeq" id="WP_243326421.1">
    <property type="nucleotide sequence ID" value="NZ_JAKZMM010000054.1"/>
</dbReference>